<dbReference type="Ensembl" id="ENSCMIT00000007275.1">
    <property type="protein sequence ID" value="ENSCMIP00000007052.1"/>
    <property type="gene ID" value="ENSCMIG00000003934.1"/>
</dbReference>
<feature type="region of interest" description="Disordered" evidence="1">
    <location>
        <begin position="267"/>
        <end position="355"/>
    </location>
</feature>
<feature type="compositionally biased region" description="Low complexity" evidence="1">
    <location>
        <begin position="267"/>
        <end position="276"/>
    </location>
</feature>
<dbReference type="PANTHER" id="PTHR15131:SF3">
    <property type="entry name" value="SNRNA-ACTIVATING PROTEIN COMPLEX SUBUNIT 1"/>
    <property type="match status" value="1"/>
</dbReference>
<dbReference type="InParanoid" id="A0A4W3GVQ2"/>
<accession>A0A4W3GVQ2</accession>
<dbReference type="Proteomes" id="UP000314986">
    <property type="component" value="Unassembled WGS sequence"/>
</dbReference>
<organism evidence="2 3">
    <name type="scientific">Callorhinchus milii</name>
    <name type="common">Ghost shark</name>
    <dbReference type="NCBI Taxonomy" id="7868"/>
    <lineage>
        <taxon>Eukaryota</taxon>
        <taxon>Metazoa</taxon>
        <taxon>Chordata</taxon>
        <taxon>Craniata</taxon>
        <taxon>Vertebrata</taxon>
        <taxon>Chondrichthyes</taxon>
        <taxon>Holocephali</taxon>
        <taxon>Chimaeriformes</taxon>
        <taxon>Callorhinchidae</taxon>
        <taxon>Callorhinchus</taxon>
    </lineage>
</organism>
<dbReference type="GO" id="GO:0042796">
    <property type="term" value="P:snRNA transcription by RNA polymerase III"/>
    <property type="evidence" value="ECO:0007669"/>
    <property type="project" value="TreeGrafter"/>
</dbReference>
<dbReference type="GeneTree" id="ENSGT00390000018691"/>
<dbReference type="OMA" id="RDDMQNV"/>
<reference evidence="2" key="5">
    <citation type="submission" date="2025-09" db="UniProtKB">
        <authorList>
            <consortium name="Ensembl"/>
        </authorList>
    </citation>
    <scope>IDENTIFICATION</scope>
</reference>
<dbReference type="OrthoDB" id="20127at2759"/>
<dbReference type="GeneID" id="103185384"/>
<dbReference type="STRING" id="7868.ENSCMIP00000007052"/>
<reference evidence="2" key="4">
    <citation type="submission" date="2025-08" db="UniProtKB">
        <authorList>
            <consortium name="Ensembl"/>
        </authorList>
    </citation>
    <scope>IDENTIFICATION</scope>
</reference>
<dbReference type="InterPro" id="IPR019188">
    <property type="entry name" value="SNAPC1"/>
</dbReference>
<sequence length="355" mass="41583">MDQTSGLRTDLEELLSRFQRTETVRYEEFSAIWRDMKFSAIFNGRMKNTDRRIFTQEVLAQAHVYLFPPYKFQIRFGGLYLLYGLYNTQVCQPKVKIRMGLKDWDEVLEFQQEMLKAEHYDAVYILNKMLRDRAFHFTALPRMLSYKKPKRDDESVNEDFREKSNRVTELMTVNGLEEIVNIHKHYQRMKCMISTNKTHPDKALSLLREEFVTQLKNIATDFKQCQDHKQPRKPKNEELGGSSAEEEDNSKLETGFSRAQTLAMIKSKSYSSVPKVSRSRRHRQVELESSRPASNKGNAKKSEKHQKLPARKDNAATPSGEGEETDFNKRRSRRCSMPVISKSPPEVSPKRSRRQ</sequence>
<name>A0A4W3GVQ2_CALMI</name>
<dbReference type="GO" id="GO:0043565">
    <property type="term" value="F:sequence-specific DNA binding"/>
    <property type="evidence" value="ECO:0007669"/>
    <property type="project" value="TreeGrafter"/>
</dbReference>
<reference evidence="3" key="2">
    <citation type="journal article" date="2007" name="PLoS Biol.">
        <title>Survey sequencing and comparative analysis of the elephant shark (Callorhinchus milii) genome.</title>
        <authorList>
            <person name="Venkatesh B."/>
            <person name="Kirkness E.F."/>
            <person name="Loh Y.H."/>
            <person name="Halpern A.L."/>
            <person name="Lee A.P."/>
            <person name="Johnson J."/>
            <person name="Dandona N."/>
            <person name="Viswanathan L.D."/>
            <person name="Tay A."/>
            <person name="Venter J.C."/>
            <person name="Strausberg R.L."/>
            <person name="Brenner S."/>
        </authorList>
    </citation>
    <scope>NUCLEOTIDE SEQUENCE [LARGE SCALE GENOMIC DNA]</scope>
</reference>
<reference evidence="3" key="1">
    <citation type="journal article" date="2006" name="Science">
        <title>Ancient noncoding elements conserved in the human genome.</title>
        <authorList>
            <person name="Venkatesh B."/>
            <person name="Kirkness E.F."/>
            <person name="Loh Y.H."/>
            <person name="Halpern A.L."/>
            <person name="Lee A.P."/>
            <person name="Johnson J."/>
            <person name="Dandona N."/>
            <person name="Viswanathan L.D."/>
            <person name="Tay A."/>
            <person name="Venter J.C."/>
            <person name="Strausberg R.L."/>
            <person name="Brenner S."/>
        </authorList>
    </citation>
    <scope>NUCLEOTIDE SEQUENCE [LARGE SCALE GENOMIC DNA]</scope>
</reference>
<protein>
    <submittedName>
        <fullName evidence="2">Small nuclear RNA activating complex polypeptide 1</fullName>
    </submittedName>
</protein>
<dbReference type="AlphaFoldDB" id="A0A4W3GVQ2"/>
<evidence type="ECO:0000313" key="2">
    <source>
        <dbReference type="Ensembl" id="ENSCMIP00000007052.1"/>
    </source>
</evidence>
<feature type="compositionally biased region" description="Basic and acidic residues" evidence="1">
    <location>
        <begin position="224"/>
        <end position="238"/>
    </location>
</feature>
<reference evidence="3" key="3">
    <citation type="journal article" date="2014" name="Nature">
        <title>Elephant shark genome provides unique insights into gnathostome evolution.</title>
        <authorList>
            <consortium name="International Elephant Shark Genome Sequencing Consortium"/>
            <person name="Venkatesh B."/>
            <person name="Lee A.P."/>
            <person name="Ravi V."/>
            <person name="Maurya A.K."/>
            <person name="Lian M.M."/>
            <person name="Swann J.B."/>
            <person name="Ohta Y."/>
            <person name="Flajnik M.F."/>
            <person name="Sutoh Y."/>
            <person name="Kasahara M."/>
            <person name="Hoon S."/>
            <person name="Gangu V."/>
            <person name="Roy S.W."/>
            <person name="Irimia M."/>
            <person name="Korzh V."/>
            <person name="Kondrychyn I."/>
            <person name="Lim Z.W."/>
            <person name="Tay B.H."/>
            <person name="Tohari S."/>
            <person name="Kong K.W."/>
            <person name="Ho S."/>
            <person name="Lorente-Galdos B."/>
            <person name="Quilez J."/>
            <person name="Marques-Bonet T."/>
            <person name="Raney B.J."/>
            <person name="Ingham P.W."/>
            <person name="Tay A."/>
            <person name="Hillier L.W."/>
            <person name="Minx P."/>
            <person name="Boehm T."/>
            <person name="Wilson R.K."/>
            <person name="Brenner S."/>
            <person name="Warren W.C."/>
        </authorList>
    </citation>
    <scope>NUCLEOTIDE SEQUENCE [LARGE SCALE GENOMIC DNA]</scope>
</reference>
<gene>
    <name evidence="2" type="primary">snapc1b</name>
</gene>
<dbReference type="PANTHER" id="PTHR15131">
    <property type="entry name" value="SMALL NUCLEAR RNA ACTIVATING COMPLEX, POLYPEPTIDE 1"/>
    <property type="match status" value="1"/>
</dbReference>
<dbReference type="RefSeq" id="XP_042194010.1">
    <property type="nucleotide sequence ID" value="XM_042338076.1"/>
</dbReference>
<proteinExistence type="predicted"/>
<keyword evidence="3" id="KW-1185">Reference proteome</keyword>
<evidence type="ECO:0000313" key="3">
    <source>
        <dbReference type="Proteomes" id="UP000314986"/>
    </source>
</evidence>
<dbReference type="Pfam" id="PF09808">
    <property type="entry name" value="SNAPC1"/>
    <property type="match status" value="1"/>
</dbReference>
<dbReference type="GO" id="GO:0019185">
    <property type="term" value="C:snRNA-activating protein complex"/>
    <property type="evidence" value="ECO:0007669"/>
    <property type="project" value="TreeGrafter"/>
</dbReference>
<evidence type="ECO:0000256" key="1">
    <source>
        <dbReference type="SAM" id="MobiDB-lite"/>
    </source>
</evidence>
<feature type="region of interest" description="Disordered" evidence="1">
    <location>
        <begin position="223"/>
        <end position="252"/>
    </location>
</feature>
<dbReference type="GO" id="GO:0042795">
    <property type="term" value="P:snRNA transcription by RNA polymerase II"/>
    <property type="evidence" value="ECO:0007669"/>
    <property type="project" value="TreeGrafter"/>
</dbReference>
<feature type="compositionally biased region" description="Basic residues" evidence="1">
    <location>
        <begin position="298"/>
        <end position="309"/>
    </location>
</feature>